<dbReference type="SUPFAM" id="SSF47413">
    <property type="entry name" value="lambda repressor-like DNA-binding domains"/>
    <property type="match status" value="1"/>
</dbReference>
<evidence type="ECO:0000256" key="3">
    <source>
        <dbReference type="ARBA" id="ARBA00023163"/>
    </source>
</evidence>
<proteinExistence type="predicted"/>
<protein>
    <submittedName>
        <fullName evidence="5">LacI family DNA-binding transcriptional regulator</fullName>
    </submittedName>
</protein>
<keyword evidence="1" id="KW-0805">Transcription regulation</keyword>
<feature type="domain" description="HTH lacI-type" evidence="4">
    <location>
        <begin position="4"/>
        <end position="58"/>
    </location>
</feature>
<organism evidence="5 6">
    <name type="scientific">Olivibacter oleidegradans</name>
    <dbReference type="NCBI Taxonomy" id="760123"/>
    <lineage>
        <taxon>Bacteria</taxon>
        <taxon>Pseudomonadati</taxon>
        <taxon>Bacteroidota</taxon>
        <taxon>Sphingobacteriia</taxon>
        <taxon>Sphingobacteriales</taxon>
        <taxon>Sphingobacteriaceae</taxon>
        <taxon>Olivibacter</taxon>
    </lineage>
</organism>
<dbReference type="CDD" id="cd01392">
    <property type="entry name" value="HTH_LacI"/>
    <property type="match status" value="1"/>
</dbReference>
<keyword evidence="6" id="KW-1185">Reference proteome</keyword>
<gene>
    <name evidence="5" type="ORF">ACFFI0_22310</name>
</gene>
<dbReference type="InterPro" id="IPR028082">
    <property type="entry name" value="Peripla_BP_I"/>
</dbReference>
<dbReference type="Proteomes" id="UP001589774">
    <property type="component" value="Unassembled WGS sequence"/>
</dbReference>
<dbReference type="Pfam" id="PF00356">
    <property type="entry name" value="LacI"/>
    <property type="match status" value="1"/>
</dbReference>
<evidence type="ECO:0000259" key="4">
    <source>
        <dbReference type="PROSITE" id="PS50932"/>
    </source>
</evidence>
<dbReference type="CDD" id="cd06267">
    <property type="entry name" value="PBP1_LacI_sugar_binding-like"/>
    <property type="match status" value="1"/>
</dbReference>
<accession>A0ABV6HQU7</accession>
<dbReference type="PANTHER" id="PTHR30146">
    <property type="entry name" value="LACI-RELATED TRANSCRIPTIONAL REPRESSOR"/>
    <property type="match status" value="1"/>
</dbReference>
<dbReference type="RefSeq" id="WP_130857992.1">
    <property type="nucleotide sequence ID" value="NZ_JBHLWO010000004.1"/>
</dbReference>
<dbReference type="EMBL" id="JBHLWO010000004">
    <property type="protein sequence ID" value="MFC0321071.1"/>
    <property type="molecule type" value="Genomic_DNA"/>
</dbReference>
<evidence type="ECO:0000256" key="2">
    <source>
        <dbReference type="ARBA" id="ARBA00023125"/>
    </source>
</evidence>
<sequence length="339" mass="37555">MATIGMKELARELKLSTATVSKALRDSYDISEETKQRVLKLAREWNYIPNAHASSLRGKKSKTIAVVIPEVADSYFAQAINGVETVAQKEGFHVLVYLTHEQVEKENLILKELLNGRVDGILISVTSQSQDVTAVNKLKQAGIPVVFFDRVLEGVGDGQIITNDFEASYKLTAHLIEQDCKNIAFLLFSESLNISTQRMNGYKSALHQYALSLQDKNLLICTNQDEENRKAIHQLLQAESRPDAIIASVEKLILPTYLACAERNLVIPNDIKVAAFSNLMHASILNPAITTITQPAFEMGKVAAELLLKALKGKPIDQDESKIVLPSILEIRTSSKLFL</sequence>
<evidence type="ECO:0000256" key="1">
    <source>
        <dbReference type="ARBA" id="ARBA00023015"/>
    </source>
</evidence>
<dbReference type="InterPro" id="IPR010982">
    <property type="entry name" value="Lambda_DNA-bd_dom_sf"/>
</dbReference>
<dbReference type="InterPro" id="IPR001761">
    <property type="entry name" value="Peripla_BP/Lac1_sug-bd_dom"/>
</dbReference>
<reference evidence="5 6" key="1">
    <citation type="submission" date="2024-09" db="EMBL/GenBank/DDBJ databases">
        <authorList>
            <person name="Sun Q."/>
            <person name="Mori K."/>
        </authorList>
    </citation>
    <scope>NUCLEOTIDE SEQUENCE [LARGE SCALE GENOMIC DNA]</scope>
    <source>
        <strain evidence="5 6">CCM 7765</strain>
    </source>
</reference>
<dbReference type="PROSITE" id="PS50932">
    <property type="entry name" value="HTH_LACI_2"/>
    <property type="match status" value="1"/>
</dbReference>
<dbReference type="GO" id="GO:0003677">
    <property type="term" value="F:DNA binding"/>
    <property type="evidence" value="ECO:0007669"/>
    <property type="project" value="UniProtKB-KW"/>
</dbReference>
<evidence type="ECO:0000313" key="5">
    <source>
        <dbReference type="EMBL" id="MFC0321071.1"/>
    </source>
</evidence>
<dbReference type="PANTHER" id="PTHR30146:SF109">
    <property type="entry name" value="HTH-TYPE TRANSCRIPTIONAL REGULATOR GALS"/>
    <property type="match status" value="1"/>
</dbReference>
<dbReference type="Gene3D" id="3.40.50.2300">
    <property type="match status" value="2"/>
</dbReference>
<keyword evidence="2 5" id="KW-0238">DNA-binding</keyword>
<name>A0ABV6HQU7_9SPHI</name>
<keyword evidence="3" id="KW-0804">Transcription</keyword>
<comment type="caution">
    <text evidence="5">The sequence shown here is derived from an EMBL/GenBank/DDBJ whole genome shotgun (WGS) entry which is preliminary data.</text>
</comment>
<dbReference type="InterPro" id="IPR000843">
    <property type="entry name" value="HTH_LacI"/>
</dbReference>
<evidence type="ECO:0000313" key="6">
    <source>
        <dbReference type="Proteomes" id="UP001589774"/>
    </source>
</evidence>
<dbReference type="SMART" id="SM00354">
    <property type="entry name" value="HTH_LACI"/>
    <property type="match status" value="1"/>
</dbReference>
<dbReference type="SUPFAM" id="SSF53822">
    <property type="entry name" value="Periplasmic binding protein-like I"/>
    <property type="match status" value="1"/>
</dbReference>
<dbReference type="Gene3D" id="1.10.260.40">
    <property type="entry name" value="lambda repressor-like DNA-binding domains"/>
    <property type="match status" value="1"/>
</dbReference>
<dbReference type="Pfam" id="PF00532">
    <property type="entry name" value="Peripla_BP_1"/>
    <property type="match status" value="1"/>
</dbReference>